<protein>
    <submittedName>
        <fullName evidence="1">Uncharacterized protein</fullName>
    </submittedName>
</protein>
<dbReference type="EMBL" id="QTUB01000001">
    <property type="protein sequence ID" value="REF26087.1"/>
    <property type="molecule type" value="Genomic_DNA"/>
</dbReference>
<name>A0A3D9UA44_9GAMM</name>
<proteinExistence type="predicted"/>
<comment type="caution">
    <text evidence="1">The sequence shown here is derived from an EMBL/GenBank/DDBJ whole genome shotgun (WGS) entry which is preliminary data.</text>
</comment>
<keyword evidence="2" id="KW-1185">Reference proteome</keyword>
<accession>A0A3D9UA44</accession>
<dbReference type="Proteomes" id="UP000256294">
    <property type="component" value="Unassembled WGS sequence"/>
</dbReference>
<gene>
    <name evidence="1" type="ORF">BDD26_0668</name>
</gene>
<sequence>MNQAKKNNYPIKNKKFQTSITGRKINRKMHERLDEIMLDIGGVCDVYRKPSSILYNKKGSRQDL</sequence>
<dbReference type="AlphaFoldDB" id="A0A3D9UA44"/>
<organism evidence="1 2">
    <name type="scientific">Xenorhabdus cabanillasii</name>
    <dbReference type="NCBI Taxonomy" id="351673"/>
    <lineage>
        <taxon>Bacteria</taxon>
        <taxon>Pseudomonadati</taxon>
        <taxon>Pseudomonadota</taxon>
        <taxon>Gammaproteobacteria</taxon>
        <taxon>Enterobacterales</taxon>
        <taxon>Morganellaceae</taxon>
        <taxon>Xenorhabdus</taxon>
    </lineage>
</organism>
<evidence type="ECO:0000313" key="2">
    <source>
        <dbReference type="Proteomes" id="UP000256294"/>
    </source>
</evidence>
<evidence type="ECO:0000313" key="1">
    <source>
        <dbReference type="EMBL" id="REF26087.1"/>
    </source>
</evidence>
<reference evidence="1 2" key="1">
    <citation type="submission" date="2018-08" db="EMBL/GenBank/DDBJ databases">
        <title>Genomic Encyclopedia of Archaeal and Bacterial Type Strains, Phase II (KMG-II): from individual species to whole genera.</title>
        <authorList>
            <person name="Goeker M."/>
        </authorList>
    </citation>
    <scope>NUCLEOTIDE SEQUENCE [LARGE SCALE GENOMIC DNA]</scope>
    <source>
        <strain evidence="1 2">DSM 17905</strain>
    </source>
</reference>
<dbReference type="RefSeq" id="WP_115825535.1">
    <property type="nucleotide sequence ID" value="NZ_QTUB01000001.1"/>
</dbReference>